<feature type="binding site" evidence="10">
    <location>
        <begin position="7"/>
        <end position="12"/>
    </location>
    <ligand>
        <name>NAD(+)</name>
        <dbReference type="ChEBI" id="CHEBI:57540"/>
    </ligand>
</feature>
<comment type="caution">
    <text evidence="15">The sequence shown here is derived from an EMBL/GenBank/DDBJ whole genome shotgun (WGS) entry which is preliminary data.</text>
</comment>
<keyword evidence="7" id="KW-0594">Phospholipid biosynthesis</keyword>
<dbReference type="Proteomes" id="UP000249377">
    <property type="component" value="Unassembled WGS sequence"/>
</dbReference>
<evidence type="ECO:0000313" key="16">
    <source>
        <dbReference type="Proteomes" id="UP000249377"/>
    </source>
</evidence>
<dbReference type="RefSeq" id="WP_112332803.1">
    <property type="nucleotide sequence ID" value="NZ_QLYR01000005.1"/>
</dbReference>
<feature type="domain" description="Glycerol-3-phosphate dehydrogenase NAD-dependent N-terminal" evidence="13">
    <location>
        <begin position="3"/>
        <end position="151"/>
    </location>
</feature>
<evidence type="ECO:0000256" key="4">
    <source>
        <dbReference type="ARBA" id="ARBA00023002"/>
    </source>
</evidence>
<evidence type="ECO:0000256" key="8">
    <source>
        <dbReference type="ARBA" id="ARBA00023264"/>
    </source>
</evidence>
<dbReference type="PANTHER" id="PTHR11728:SF1">
    <property type="entry name" value="GLYCEROL-3-PHOSPHATE DEHYDROGENASE [NAD(+)] 2, CHLOROPLASTIC"/>
    <property type="match status" value="1"/>
</dbReference>
<dbReference type="Gene3D" id="1.10.1040.10">
    <property type="entry name" value="N-(1-d-carboxylethyl)-l-norvaline Dehydrogenase, domain 2"/>
    <property type="match status" value="1"/>
</dbReference>
<protein>
    <recommendedName>
        <fullName evidence="12">Glycerol-3-phosphate dehydrogenase</fullName>
        <ecNumber evidence="12">1.1.1.94</ecNumber>
    </recommendedName>
</protein>
<feature type="domain" description="Glycerol-3-phosphate dehydrogenase NAD-dependent C-terminal" evidence="14">
    <location>
        <begin position="172"/>
        <end position="304"/>
    </location>
</feature>
<name>A0A328UA81_9FIRM</name>
<evidence type="ECO:0000256" key="10">
    <source>
        <dbReference type="PIRSR" id="PIRSR000114-3"/>
    </source>
</evidence>
<comment type="similarity">
    <text evidence="1 11">Belongs to the NAD-dependent glycerol-3-phosphate dehydrogenase family.</text>
</comment>
<dbReference type="InterPro" id="IPR036291">
    <property type="entry name" value="NAD(P)-bd_dom_sf"/>
</dbReference>
<keyword evidence="6" id="KW-0443">Lipid metabolism</keyword>
<evidence type="ECO:0000256" key="12">
    <source>
        <dbReference type="RuleBase" id="RU000439"/>
    </source>
</evidence>
<keyword evidence="4 11" id="KW-0560">Oxidoreductase</keyword>
<evidence type="ECO:0000259" key="13">
    <source>
        <dbReference type="Pfam" id="PF01210"/>
    </source>
</evidence>
<gene>
    <name evidence="15" type="ORF">DPQ25_08815</name>
</gene>
<dbReference type="InterPro" id="IPR006168">
    <property type="entry name" value="G3P_DH_NAD-dep"/>
</dbReference>
<evidence type="ECO:0000256" key="9">
    <source>
        <dbReference type="PIRSR" id="PIRSR000114-1"/>
    </source>
</evidence>
<dbReference type="InterPro" id="IPR006109">
    <property type="entry name" value="G3P_DH_NAD-dep_C"/>
</dbReference>
<dbReference type="InterPro" id="IPR011128">
    <property type="entry name" value="G3P_DH_NAD-dep_N"/>
</dbReference>
<dbReference type="PIRSF" id="PIRSF000114">
    <property type="entry name" value="Glycerol-3-P_dh"/>
    <property type="match status" value="1"/>
</dbReference>
<evidence type="ECO:0000256" key="2">
    <source>
        <dbReference type="ARBA" id="ARBA00022516"/>
    </source>
</evidence>
<dbReference type="GO" id="GO:0141153">
    <property type="term" value="F:glycerol-3-phosphate dehydrogenase (NADP+) activity"/>
    <property type="evidence" value="ECO:0007669"/>
    <property type="project" value="RHEA"/>
</dbReference>
<evidence type="ECO:0000256" key="6">
    <source>
        <dbReference type="ARBA" id="ARBA00023098"/>
    </source>
</evidence>
<keyword evidence="8" id="KW-1208">Phospholipid metabolism</keyword>
<dbReference type="InterPro" id="IPR008927">
    <property type="entry name" value="6-PGluconate_DH-like_C_sf"/>
</dbReference>
<evidence type="ECO:0000313" key="15">
    <source>
        <dbReference type="EMBL" id="RAQ28420.1"/>
    </source>
</evidence>
<comment type="catalytic activity">
    <reaction evidence="12">
        <text>sn-glycerol 3-phosphate + NADP(+) = dihydroxyacetone phosphate + NADPH + H(+)</text>
        <dbReference type="Rhea" id="RHEA:11096"/>
        <dbReference type="ChEBI" id="CHEBI:15378"/>
        <dbReference type="ChEBI" id="CHEBI:57597"/>
        <dbReference type="ChEBI" id="CHEBI:57642"/>
        <dbReference type="ChEBI" id="CHEBI:57783"/>
        <dbReference type="ChEBI" id="CHEBI:58349"/>
        <dbReference type="EC" id="1.1.1.94"/>
    </reaction>
</comment>
<keyword evidence="2" id="KW-0444">Lipid biosynthesis</keyword>
<dbReference type="AlphaFoldDB" id="A0A328UA81"/>
<dbReference type="GO" id="GO:0046168">
    <property type="term" value="P:glycerol-3-phosphate catabolic process"/>
    <property type="evidence" value="ECO:0007669"/>
    <property type="project" value="InterPro"/>
</dbReference>
<dbReference type="GO" id="GO:0008654">
    <property type="term" value="P:phospholipid biosynthetic process"/>
    <property type="evidence" value="ECO:0007669"/>
    <property type="project" value="UniProtKB-KW"/>
</dbReference>
<dbReference type="Pfam" id="PF07479">
    <property type="entry name" value="NAD_Gly3P_dh_C"/>
    <property type="match status" value="1"/>
</dbReference>
<evidence type="ECO:0000256" key="11">
    <source>
        <dbReference type="RuleBase" id="RU000437"/>
    </source>
</evidence>
<proteinExistence type="inferred from homology"/>
<dbReference type="PRINTS" id="PR00077">
    <property type="entry name" value="GPDHDRGNASE"/>
</dbReference>
<evidence type="ECO:0000259" key="14">
    <source>
        <dbReference type="Pfam" id="PF07479"/>
    </source>
</evidence>
<organism evidence="15 16">
    <name type="scientific">Hydrogeniiclostridium mannosilyticum</name>
    <dbReference type="NCBI Taxonomy" id="2764322"/>
    <lineage>
        <taxon>Bacteria</taxon>
        <taxon>Bacillati</taxon>
        <taxon>Bacillota</taxon>
        <taxon>Clostridia</taxon>
        <taxon>Eubacteriales</taxon>
        <taxon>Acutalibacteraceae</taxon>
        <taxon>Hydrogeniiclostridium</taxon>
    </lineage>
</organism>
<evidence type="ECO:0000256" key="7">
    <source>
        <dbReference type="ARBA" id="ARBA00023209"/>
    </source>
</evidence>
<evidence type="ECO:0000256" key="3">
    <source>
        <dbReference type="ARBA" id="ARBA00022857"/>
    </source>
</evidence>
<dbReference type="EC" id="1.1.1.94" evidence="12"/>
<evidence type="ECO:0000256" key="1">
    <source>
        <dbReference type="ARBA" id="ARBA00011009"/>
    </source>
</evidence>
<dbReference type="Pfam" id="PF01210">
    <property type="entry name" value="NAD_Gly3P_dh_N"/>
    <property type="match status" value="1"/>
</dbReference>
<reference evidence="15 16" key="1">
    <citation type="submission" date="2018-06" db="EMBL/GenBank/DDBJ databases">
        <title>Noncontiguous genome sequence of Ruminococcaceae bacterium ASD2818.</title>
        <authorList>
            <person name="Chaplin A.V."/>
            <person name="Sokolova S.R."/>
            <person name="Kochetkova T.O."/>
            <person name="Goltsov A.Y."/>
            <person name="Trofimov D.Y."/>
            <person name="Efimov B.A."/>
        </authorList>
    </citation>
    <scope>NUCLEOTIDE SEQUENCE [LARGE SCALE GENOMIC DNA]</scope>
    <source>
        <strain evidence="15 16">ASD2818</strain>
    </source>
</reference>
<sequence length="316" mass="34231">MNILVVGCGRWGSFLAWYLCSIGHRVSLYGREASPHFAAFQKTGTNGLVTLQKEVVLTNELRWDKADCVVVSISAQSLRTFMSAVPQGALDGKPVVLCMKGLEIGTGRRLSTIVEEYAPRARVAVWVGPGHVQDFVAGIPNCMVIDSPDPDTKEFLVPAFSSSLIRFYYGSDMVGNEIGAAAKNVIGIAAGMLDGKNKTALKGALMSRGTREIARLIKVMGGNEITAYGLSHLGDYQATVFSMFSHNRRYGEAFVRGEAYDELAEGVPTTTALLSLGEKHGVELPICTAVDAVLHRGEEPEQALADLFLRSLKREF</sequence>
<dbReference type="GO" id="GO:0005975">
    <property type="term" value="P:carbohydrate metabolic process"/>
    <property type="evidence" value="ECO:0007669"/>
    <property type="project" value="InterPro"/>
</dbReference>
<accession>A0A328UA81</accession>
<dbReference type="Gene3D" id="3.40.50.720">
    <property type="entry name" value="NAD(P)-binding Rossmann-like Domain"/>
    <property type="match status" value="1"/>
</dbReference>
<evidence type="ECO:0000256" key="5">
    <source>
        <dbReference type="ARBA" id="ARBA00023027"/>
    </source>
</evidence>
<dbReference type="GO" id="GO:0051287">
    <property type="term" value="F:NAD binding"/>
    <property type="evidence" value="ECO:0007669"/>
    <property type="project" value="InterPro"/>
</dbReference>
<keyword evidence="16" id="KW-1185">Reference proteome</keyword>
<dbReference type="PANTHER" id="PTHR11728">
    <property type="entry name" value="GLYCEROL-3-PHOSPHATE DEHYDROGENASE"/>
    <property type="match status" value="1"/>
</dbReference>
<feature type="active site" description="Proton acceptor" evidence="9">
    <location>
        <position position="183"/>
    </location>
</feature>
<dbReference type="InterPro" id="IPR013328">
    <property type="entry name" value="6PGD_dom2"/>
</dbReference>
<dbReference type="EMBL" id="QLYR01000005">
    <property type="protein sequence ID" value="RAQ28420.1"/>
    <property type="molecule type" value="Genomic_DNA"/>
</dbReference>
<dbReference type="GO" id="GO:0005829">
    <property type="term" value="C:cytosol"/>
    <property type="evidence" value="ECO:0007669"/>
    <property type="project" value="TreeGrafter"/>
</dbReference>
<keyword evidence="5 10" id="KW-0520">NAD</keyword>
<keyword evidence="3" id="KW-0521">NADP</keyword>
<dbReference type="SUPFAM" id="SSF48179">
    <property type="entry name" value="6-phosphogluconate dehydrogenase C-terminal domain-like"/>
    <property type="match status" value="1"/>
</dbReference>
<dbReference type="SUPFAM" id="SSF51735">
    <property type="entry name" value="NAD(P)-binding Rossmann-fold domains"/>
    <property type="match status" value="1"/>
</dbReference>